<evidence type="ECO:0000313" key="2">
    <source>
        <dbReference type="Proteomes" id="UP000823883"/>
    </source>
</evidence>
<dbReference type="AlphaFoldDB" id="A0A9D2T876"/>
<dbReference type="EMBL" id="DWWL01000085">
    <property type="protein sequence ID" value="HJC48946.1"/>
    <property type="molecule type" value="Genomic_DNA"/>
</dbReference>
<proteinExistence type="predicted"/>
<organism evidence="1 2">
    <name type="scientific">Candidatus Lachnoclostridium pullistercoris</name>
    <dbReference type="NCBI Taxonomy" id="2838632"/>
    <lineage>
        <taxon>Bacteria</taxon>
        <taxon>Bacillati</taxon>
        <taxon>Bacillota</taxon>
        <taxon>Clostridia</taxon>
        <taxon>Lachnospirales</taxon>
        <taxon>Lachnospiraceae</taxon>
    </lineage>
</organism>
<gene>
    <name evidence="1" type="ORF">IAA04_12930</name>
</gene>
<dbReference type="Proteomes" id="UP000823883">
    <property type="component" value="Unassembled WGS sequence"/>
</dbReference>
<sequence length="322" mass="36879">MKRSTKQRHRETRIAYQNKDIVAKMFGDQMEGKSLSLLGLNSRLKVARLLPTNLPAVRANELRMDNLFQLEDNSIAIIDYESSFRIENFLKYGYYILHTLERFMKSLQDGTVPSLRMMVLYTADIERVVPVFHSHACDIRIEPAYLTGVNSSEWLRRAEKEIVSGEISDETLMHLVLLPLTYKGDAGKQAAIETSVNLARKIEDKSRQTFALAGILTFTDKIINEETREKIKEALTMTQVEAMIWEEAIEAGRAKWVEEGKKQGMKSGIHRGVKEERGRMLKKMIRAGMKNEEIMRVMGTETTKEELDRLREETVSCGAEEG</sequence>
<protein>
    <recommendedName>
        <fullName evidence="3">Rpn family recombination-promoting nuclease/putative transposase</fullName>
    </recommendedName>
</protein>
<evidence type="ECO:0000313" key="1">
    <source>
        <dbReference type="EMBL" id="HJC48946.1"/>
    </source>
</evidence>
<accession>A0A9D2T876</accession>
<reference evidence="1" key="2">
    <citation type="submission" date="2021-04" db="EMBL/GenBank/DDBJ databases">
        <authorList>
            <person name="Gilroy R."/>
        </authorList>
    </citation>
    <scope>NUCLEOTIDE SEQUENCE</scope>
    <source>
        <strain evidence="1">CHK183-5548</strain>
    </source>
</reference>
<comment type="caution">
    <text evidence="1">The sequence shown here is derived from an EMBL/GenBank/DDBJ whole genome shotgun (WGS) entry which is preliminary data.</text>
</comment>
<name>A0A9D2T876_9FIRM</name>
<evidence type="ECO:0008006" key="3">
    <source>
        <dbReference type="Google" id="ProtNLM"/>
    </source>
</evidence>
<reference evidence="1" key="1">
    <citation type="journal article" date="2021" name="PeerJ">
        <title>Extensive microbial diversity within the chicken gut microbiome revealed by metagenomics and culture.</title>
        <authorList>
            <person name="Gilroy R."/>
            <person name="Ravi A."/>
            <person name="Getino M."/>
            <person name="Pursley I."/>
            <person name="Horton D.L."/>
            <person name="Alikhan N.F."/>
            <person name="Baker D."/>
            <person name="Gharbi K."/>
            <person name="Hall N."/>
            <person name="Watson M."/>
            <person name="Adriaenssens E.M."/>
            <person name="Foster-Nyarko E."/>
            <person name="Jarju S."/>
            <person name="Secka A."/>
            <person name="Antonio M."/>
            <person name="Oren A."/>
            <person name="Chaudhuri R.R."/>
            <person name="La Ragione R."/>
            <person name="Hildebrand F."/>
            <person name="Pallen M.J."/>
        </authorList>
    </citation>
    <scope>NUCLEOTIDE SEQUENCE</scope>
    <source>
        <strain evidence="1">CHK183-5548</strain>
    </source>
</reference>